<dbReference type="AlphaFoldDB" id="A0A1G9SSY2"/>
<proteinExistence type="predicted"/>
<keyword evidence="3" id="KW-1185">Reference proteome</keyword>
<dbReference type="RefSeq" id="WP_074520413.1">
    <property type="nucleotide sequence ID" value="NZ_FNHZ01000001.1"/>
</dbReference>
<organism evidence="2 3">
    <name type="scientific">Lachnospira pectinoschiza</name>
    <dbReference type="NCBI Taxonomy" id="28052"/>
    <lineage>
        <taxon>Bacteria</taxon>
        <taxon>Bacillati</taxon>
        <taxon>Bacillota</taxon>
        <taxon>Clostridia</taxon>
        <taxon>Lachnospirales</taxon>
        <taxon>Lachnospiraceae</taxon>
        <taxon>Lachnospira</taxon>
    </lineage>
</organism>
<protein>
    <submittedName>
        <fullName evidence="2">Uncharacterized protein</fullName>
    </submittedName>
</protein>
<keyword evidence="1" id="KW-1133">Transmembrane helix</keyword>
<dbReference type="EMBL" id="FNHZ01000001">
    <property type="protein sequence ID" value="SDM38579.1"/>
    <property type="molecule type" value="Genomic_DNA"/>
</dbReference>
<sequence length="61" mass="7398">MDWAKLLYESPKLFLISLFKWMVITFAIGFAAYILYQFVCFMFFKLKFLVIKEPKVMETEE</sequence>
<gene>
    <name evidence="2" type="ORF">SAMN05216544_0080</name>
</gene>
<keyword evidence="1" id="KW-0812">Transmembrane</keyword>
<dbReference type="OrthoDB" id="9816377at2"/>
<evidence type="ECO:0000313" key="2">
    <source>
        <dbReference type="EMBL" id="SDM38579.1"/>
    </source>
</evidence>
<accession>A0A1G9SSY2</accession>
<keyword evidence="1" id="KW-0472">Membrane</keyword>
<evidence type="ECO:0000256" key="1">
    <source>
        <dbReference type="SAM" id="Phobius"/>
    </source>
</evidence>
<name>A0A1G9SSY2_9FIRM</name>
<feature type="transmembrane region" description="Helical" evidence="1">
    <location>
        <begin position="20"/>
        <end position="44"/>
    </location>
</feature>
<dbReference type="Proteomes" id="UP000187651">
    <property type="component" value="Unassembled WGS sequence"/>
</dbReference>
<evidence type="ECO:0000313" key="3">
    <source>
        <dbReference type="Proteomes" id="UP000187651"/>
    </source>
</evidence>
<reference evidence="3" key="1">
    <citation type="submission" date="2016-10" db="EMBL/GenBank/DDBJ databases">
        <authorList>
            <person name="Varghese N."/>
            <person name="Submissions S."/>
        </authorList>
    </citation>
    <scope>NUCLEOTIDE SEQUENCE [LARGE SCALE GENOMIC DNA]</scope>
    <source>
        <strain evidence="3">M83</strain>
    </source>
</reference>